<evidence type="ECO:0000313" key="2">
    <source>
        <dbReference type="Proteomes" id="UP000287853"/>
    </source>
</evidence>
<protein>
    <submittedName>
        <fullName evidence="1">Chorismate mutase</fullName>
        <ecNumber evidence="1">4.2.1.51</ecNumber>
        <ecNumber evidence="1">5.4.99.5</ecNumber>
    </submittedName>
</protein>
<name>A0A3S4T701_9BACT</name>
<proteinExistence type="predicted"/>
<gene>
    <name evidence="1" type="ORF">H206_03773</name>
</gene>
<keyword evidence="1" id="KW-0456">Lyase</keyword>
<dbReference type="GO" id="GO:0004106">
    <property type="term" value="F:chorismate mutase activity"/>
    <property type="evidence" value="ECO:0007669"/>
    <property type="project" value="UniProtKB-EC"/>
</dbReference>
<dbReference type="EMBL" id="MTKO01000096">
    <property type="protein sequence ID" value="RWX44386.1"/>
    <property type="molecule type" value="Genomic_DNA"/>
</dbReference>
<dbReference type="Gene3D" id="3.30.70.260">
    <property type="match status" value="1"/>
</dbReference>
<dbReference type="AlphaFoldDB" id="A0A3S4T701"/>
<dbReference type="GO" id="GO:0004664">
    <property type="term" value="F:prephenate dehydratase activity"/>
    <property type="evidence" value="ECO:0007669"/>
    <property type="project" value="UniProtKB-EC"/>
</dbReference>
<reference evidence="1 2" key="1">
    <citation type="submission" date="2017-01" db="EMBL/GenBank/DDBJ databases">
        <title>The cable genome- insights into the physiology and evolution of filamentous bacteria capable of sulfide oxidation via long distance electron transfer.</title>
        <authorList>
            <person name="Schreiber L."/>
            <person name="Bjerg J.T."/>
            <person name="Boggild A."/>
            <person name="Van De Vossenberg J."/>
            <person name="Meysman F."/>
            <person name="Nielsen L.P."/>
            <person name="Schramm A."/>
            <person name="Kjeldsen K.U."/>
        </authorList>
    </citation>
    <scope>NUCLEOTIDE SEQUENCE [LARGE SCALE GENOMIC DNA]</scope>
    <source>
        <strain evidence="1">MCF</strain>
    </source>
</reference>
<keyword evidence="1" id="KW-0413">Isomerase</keyword>
<dbReference type="EC" id="5.4.99.5" evidence="1"/>
<organism evidence="1 2">
    <name type="scientific">Candidatus Electrothrix aarhusensis</name>
    <dbReference type="NCBI Taxonomy" id="1859131"/>
    <lineage>
        <taxon>Bacteria</taxon>
        <taxon>Pseudomonadati</taxon>
        <taxon>Thermodesulfobacteriota</taxon>
        <taxon>Desulfobulbia</taxon>
        <taxon>Desulfobulbales</taxon>
        <taxon>Desulfobulbaceae</taxon>
        <taxon>Candidatus Electrothrix</taxon>
    </lineage>
</organism>
<accession>A0A3S4T701</accession>
<keyword evidence="2" id="KW-1185">Reference proteome</keyword>
<evidence type="ECO:0000313" key="1">
    <source>
        <dbReference type="EMBL" id="RWX44386.1"/>
    </source>
</evidence>
<dbReference type="EC" id="4.2.1.51" evidence="1"/>
<dbReference type="Proteomes" id="UP000287853">
    <property type="component" value="Unassembled WGS sequence"/>
</dbReference>
<sequence length="45" mass="4972">MDLVGHIEEPAIKEGCSILQQICAHYEWLGSYPKAESSDTVGEHV</sequence>
<comment type="caution">
    <text evidence="1">The sequence shown here is derived from an EMBL/GenBank/DDBJ whole genome shotgun (WGS) entry which is preliminary data.</text>
</comment>